<dbReference type="SUPFAM" id="SSF51206">
    <property type="entry name" value="cAMP-binding domain-like"/>
    <property type="match status" value="1"/>
</dbReference>
<comment type="caution">
    <text evidence="6">The sequence shown here is derived from an EMBL/GenBank/DDBJ whole genome shotgun (WGS) entry which is preliminary data.</text>
</comment>
<dbReference type="InterPro" id="IPR018490">
    <property type="entry name" value="cNMP-bd_dom_sf"/>
</dbReference>
<evidence type="ECO:0000256" key="1">
    <source>
        <dbReference type="ARBA" id="ARBA00023015"/>
    </source>
</evidence>
<evidence type="ECO:0008006" key="8">
    <source>
        <dbReference type="Google" id="ProtNLM"/>
    </source>
</evidence>
<dbReference type="GO" id="GO:0003700">
    <property type="term" value="F:DNA-binding transcription factor activity"/>
    <property type="evidence" value="ECO:0007669"/>
    <property type="project" value="TreeGrafter"/>
</dbReference>
<feature type="domain" description="Cyclic nucleotide-binding" evidence="4">
    <location>
        <begin position="21"/>
        <end position="124"/>
    </location>
</feature>
<dbReference type="PROSITE" id="PS51063">
    <property type="entry name" value="HTH_CRP_2"/>
    <property type="match status" value="1"/>
</dbReference>
<keyword evidence="1" id="KW-0805">Transcription regulation</keyword>
<protein>
    <recommendedName>
        <fullName evidence="8">Crp/Fnr family transcriptional regulator</fullName>
    </recommendedName>
</protein>
<evidence type="ECO:0000259" key="4">
    <source>
        <dbReference type="PROSITE" id="PS50042"/>
    </source>
</evidence>
<evidence type="ECO:0000313" key="7">
    <source>
        <dbReference type="Proteomes" id="UP000287224"/>
    </source>
</evidence>
<dbReference type="InterPro" id="IPR012318">
    <property type="entry name" value="HTH_CRP"/>
</dbReference>
<dbReference type="SMART" id="SM00100">
    <property type="entry name" value="cNMP"/>
    <property type="match status" value="1"/>
</dbReference>
<evidence type="ECO:0000256" key="3">
    <source>
        <dbReference type="ARBA" id="ARBA00023163"/>
    </source>
</evidence>
<dbReference type="InterPro" id="IPR000595">
    <property type="entry name" value="cNMP-bd_dom"/>
</dbReference>
<evidence type="ECO:0000256" key="2">
    <source>
        <dbReference type="ARBA" id="ARBA00023125"/>
    </source>
</evidence>
<feature type="domain" description="HTH crp-type" evidence="5">
    <location>
        <begin position="155"/>
        <end position="226"/>
    </location>
</feature>
<gene>
    <name evidence="6" type="ORF">KDAU_10850</name>
</gene>
<dbReference type="PROSITE" id="PS50042">
    <property type="entry name" value="CNMP_BINDING_3"/>
    <property type="match status" value="1"/>
</dbReference>
<keyword evidence="3" id="KW-0804">Transcription</keyword>
<dbReference type="InterPro" id="IPR036390">
    <property type="entry name" value="WH_DNA-bd_sf"/>
</dbReference>
<sequence length="245" mass="27061">MVRLQPDQAEEKISFLAQVAIFQHFSAQDLNAIEQSLTSLPCSPGRMLYRPGDVNNTLFFVKSGRIQLYHLSTDGRKLITDTLEAGACFGEQALCSPNIATSFAEAVNATTLYLLNKVDLNHLLQQHSGVAGALLQLMGQRLTGLENQLVNTTFKSVTARLADLLLQLATEQEREVNGLAVNGFSHEELADRLGVYRETVSTALRELKDAHAIQLGRKHIVIHQPDLLAQLAQTNSKSGLHRREH</sequence>
<dbReference type="Gene3D" id="2.60.120.10">
    <property type="entry name" value="Jelly Rolls"/>
    <property type="match status" value="1"/>
</dbReference>
<dbReference type="Pfam" id="PF13545">
    <property type="entry name" value="HTH_Crp_2"/>
    <property type="match status" value="1"/>
</dbReference>
<accession>A0A401ZAC5</accession>
<organism evidence="6 7">
    <name type="scientific">Dictyobacter aurantiacus</name>
    <dbReference type="NCBI Taxonomy" id="1936993"/>
    <lineage>
        <taxon>Bacteria</taxon>
        <taxon>Bacillati</taxon>
        <taxon>Chloroflexota</taxon>
        <taxon>Ktedonobacteria</taxon>
        <taxon>Ktedonobacterales</taxon>
        <taxon>Dictyobacteraceae</taxon>
        <taxon>Dictyobacter</taxon>
    </lineage>
</organism>
<dbReference type="Gene3D" id="1.10.10.10">
    <property type="entry name" value="Winged helix-like DNA-binding domain superfamily/Winged helix DNA-binding domain"/>
    <property type="match status" value="1"/>
</dbReference>
<dbReference type="InterPro" id="IPR014710">
    <property type="entry name" value="RmlC-like_jellyroll"/>
</dbReference>
<dbReference type="EMBL" id="BIFQ01000001">
    <property type="protein sequence ID" value="GCE03756.1"/>
    <property type="molecule type" value="Genomic_DNA"/>
</dbReference>
<dbReference type="PANTHER" id="PTHR24567:SF74">
    <property type="entry name" value="HTH-TYPE TRANSCRIPTIONAL REGULATOR ARCR"/>
    <property type="match status" value="1"/>
</dbReference>
<dbReference type="InterPro" id="IPR036388">
    <property type="entry name" value="WH-like_DNA-bd_sf"/>
</dbReference>
<evidence type="ECO:0000313" key="6">
    <source>
        <dbReference type="EMBL" id="GCE03756.1"/>
    </source>
</evidence>
<dbReference type="AlphaFoldDB" id="A0A401ZAC5"/>
<name>A0A401ZAC5_9CHLR</name>
<dbReference type="CDD" id="cd00038">
    <property type="entry name" value="CAP_ED"/>
    <property type="match status" value="1"/>
</dbReference>
<dbReference type="Proteomes" id="UP000287224">
    <property type="component" value="Unassembled WGS sequence"/>
</dbReference>
<dbReference type="GO" id="GO:0005829">
    <property type="term" value="C:cytosol"/>
    <property type="evidence" value="ECO:0007669"/>
    <property type="project" value="TreeGrafter"/>
</dbReference>
<dbReference type="Pfam" id="PF00027">
    <property type="entry name" value="cNMP_binding"/>
    <property type="match status" value="1"/>
</dbReference>
<dbReference type="PANTHER" id="PTHR24567">
    <property type="entry name" value="CRP FAMILY TRANSCRIPTIONAL REGULATORY PROTEIN"/>
    <property type="match status" value="1"/>
</dbReference>
<dbReference type="SMART" id="SM00419">
    <property type="entry name" value="HTH_CRP"/>
    <property type="match status" value="1"/>
</dbReference>
<reference evidence="7" key="1">
    <citation type="submission" date="2018-12" db="EMBL/GenBank/DDBJ databases">
        <title>Tengunoibacter tsumagoiensis gen. nov., sp. nov., Dictyobacter kobayashii sp. nov., D. alpinus sp. nov., and D. joshuensis sp. nov. and description of Dictyobacteraceae fam. nov. within the order Ktedonobacterales isolated from Tengu-no-mugimeshi.</title>
        <authorList>
            <person name="Wang C.M."/>
            <person name="Zheng Y."/>
            <person name="Sakai Y."/>
            <person name="Toyoda A."/>
            <person name="Minakuchi Y."/>
            <person name="Abe K."/>
            <person name="Yokota A."/>
            <person name="Yabe S."/>
        </authorList>
    </citation>
    <scope>NUCLEOTIDE SEQUENCE [LARGE SCALE GENOMIC DNA]</scope>
    <source>
        <strain evidence="7">S-27</strain>
    </source>
</reference>
<keyword evidence="2" id="KW-0238">DNA-binding</keyword>
<dbReference type="SUPFAM" id="SSF46785">
    <property type="entry name" value="Winged helix' DNA-binding domain"/>
    <property type="match status" value="1"/>
</dbReference>
<keyword evidence="7" id="KW-1185">Reference proteome</keyword>
<proteinExistence type="predicted"/>
<dbReference type="GO" id="GO:0003677">
    <property type="term" value="F:DNA binding"/>
    <property type="evidence" value="ECO:0007669"/>
    <property type="project" value="UniProtKB-KW"/>
</dbReference>
<dbReference type="InterPro" id="IPR050397">
    <property type="entry name" value="Env_Response_Regulators"/>
</dbReference>
<evidence type="ECO:0000259" key="5">
    <source>
        <dbReference type="PROSITE" id="PS51063"/>
    </source>
</evidence>